<feature type="non-terminal residue" evidence="1">
    <location>
        <position position="1"/>
    </location>
</feature>
<dbReference type="AlphaFoldDB" id="A0A9N9G4A6"/>
<dbReference type="Proteomes" id="UP000789508">
    <property type="component" value="Unassembled WGS sequence"/>
</dbReference>
<reference evidence="1" key="1">
    <citation type="submission" date="2021-06" db="EMBL/GenBank/DDBJ databases">
        <authorList>
            <person name="Kallberg Y."/>
            <person name="Tangrot J."/>
            <person name="Rosling A."/>
        </authorList>
    </citation>
    <scope>NUCLEOTIDE SEQUENCE</scope>
    <source>
        <strain evidence="1">FL130A</strain>
    </source>
</reference>
<organism evidence="1 2">
    <name type="scientific">Ambispora leptoticha</name>
    <dbReference type="NCBI Taxonomy" id="144679"/>
    <lineage>
        <taxon>Eukaryota</taxon>
        <taxon>Fungi</taxon>
        <taxon>Fungi incertae sedis</taxon>
        <taxon>Mucoromycota</taxon>
        <taxon>Glomeromycotina</taxon>
        <taxon>Glomeromycetes</taxon>
        <taxon>Archaeosporales</taxon>
        <taxon>Ambisporaceae</taxon>
        <taxon>Ambispora</taxon>
    </lineage>
</organism>
<protein>
    <submittedName>
        <fullName evidence="1">6161_t:CDS:1</fullName>
    </submittedName>
</protein>
<gene>
    <name evidence="1" type="ORF">ALEPTO_LOCUS7177</name>
</gene>
<keyword evidence="2" id="KW-1185">Reference proteome</keyword>
<accession>A0A9N9G4A6</accession>
<evidence type="ECO:0000313" key="2">
    <source>
        <dbReference type="Proteomes" id="UP000789508"/>
    </source>
</evidence>
<dbReference type="EMBL" id="CAJVPS010002926">
    <property type="protein sequence ID" value="CAG8579143.1"/>
    <property type="molecule type" value="Genomic_DNA"/>
</dbReference>
<dbReference type="OrthoDB" id="3039677at2759"/>
<evidence type="ECO:0000313" key="1">
    <source>
        <dbReference type="EMBL" id="CAG8579143.1"/>
    </source>
</evidence>
<proteinExistence type="predicted"/>
<comment type="caution">
    <text evidence="1">The sequence shown here is derived from an EMBL/GenBank/DDBJ whole genome shotgun (WGS) entry which is preliminary data.</text>
</comment>
<name>A0A9N9G4A6_9GLOM</name>
<sequence length="134" mass="15285">KESIGGRFFIQELADTHLSFILNLDWFQPFDGTQYSTGVIYMAISNLPRELRFKAENIMILDILPDGVQISTYENLSEKIIWAALILYSCDIPAAQKLCGYISALVSCYQCEKKAQYEDRHHHFGGIDDMRAGK</sequence>